<dbReference type="OrthoDB" id="145219at2"/>
<dbReference type="InterPro" id="IPR004155">
    <property type="entry name" value="PBS_lyase_HEAT"/>
</dbReference>
<dbReference type="GO" id="GO:0016491">
    <property type="term" value="F:oxidoreductase activity"/>
    <property type="evidence" value="ECO:0007669"/>
    <property type="project" value="TreeGrafter"/>
</dbReference>
<dbReference type="PROSITE" id="PS50077">
    <property type="entry name" value="HEAT_REPEAT"/>
    <property type="match status" value="1"/>
</dbReference>
<proteinExistence type="predicted"/>
<dbReference type="EMBL" id="BIFR01000001">
    <property type="protein sequence ID" value="GCE12528.1"/>
    <property type="molecule type" value="Genomic_DNA"/>
</dbReference>
<dbReference type="Pfam" id="PF13646">
    <property type="entry name" value="HEAT_2"/>
    <property type="match status" value="2"/>
</dbReference>
<dbReference type="PANTHER" id="PTHR12697">
    <property type="entry name" value="PBS LYASE HEAT-LIKE PROTEIN"/>
    <property type="match status" value="1"/>
</dbReference>
<accession>A0A402A055</accession>
<dbReference type="SUPFAM" id="SSF48371">
    <property type="entry name" value="ARM repeat"/>
    <property type="match status" value="1"/>
</dbReference>
<evidence type="ECO:0000313" key="3">
    <source>
        <dbReference type="Proteomes" id="UP000287352"/>
    </source>
</evidence>
<evidence type="ECO:0008006" key="4">
    <source>
        <dbReference type="Google" id="ProtNLM"/>
    </source>
</evidence>
<evidence type="ECO:0000313" key="2">
    <source>
        <dbReference type="EMBL" id="GCE12528.1"/>
    </source>
</evidence>
<dbReference type="AlphaFoldDB" id="A0A402A055"/>
<dbReference type="PANTHER" id="PTHR12697:SF5">
    <property type="entry name" value="DEOXYHYPUSINE HYDROXYLASE"/>
    <property type="match status" value="1"/>
</dbReference>
<dbReference type="InterPro" id="IPR021133">
    <property type="entry name" value="HEAT_type_2"/>
</dbReference>
<gene>
    <name evidence="2" type="ORF">KTT_23870</name>
</gene>
<dbReference type="SMART" id="SM00567">
    <property type="entry name" value="EZ_HEAT"/>
    <property type="match status" value="5"/>
</dbReference>
<keyword evidence="3" id="KW-1185">Reference proteome</keyword>
<evidence type="ECO:0000256" key="1">
    <source>
        <dbReference type="ARBA" id="ARBA00045876"/>
    </source>
</evidence>
<comment type="caution">
    <text evidence="2">The sequence shown here is derived from an EMBL/GenBank/DDBJ whole genome shotgun (WGS) entry which is preliminary data.</text>
</comment>
<comment type="function">
    <text evidence="1">Catalyzes the hydroxylation of the N(6)-(4-aminobutyl)-L-lysine intermediate produced by deoxyhypusine synthase/DHPS on a critical lysine of the eukaryotic translation initiation factor 5A/eIF-5A. This is the second step of the post-translational modification of that lysine into an unusual amino acid residue named hypusine. Hypusination is unique to mature eIF-5A factor and is essential for its function.</text>
</comment>
<dbReference type="InterPro" id="IPR011989">
    <property type="entry name" value="ARM-like"/>
</dbReference>
<dbReference type="Proteomes" id="UP000287352">
    <property type="component" value="Unassembled WGS sequence"/>
</dbReference>
<reference evidence="3" key="1">
    <citation type="submission" date="2018-12" db="EMBL/GenBank/DDBJ databases">
        <title>Tengunoibacter tsumagoiensis gen. nov., sp. nov., Dictyobacter kobayashii sp. nov., D. alpinus sp. nov., and D. joshuensis sp. nov. and description of Dictyobacteraceae fam. nov. within the order Ktedonobacterales isolated from Tengu-no-mugimeshi.</title>
        <authorList>
            <person name="Wang C.M."/>
            <person name="Zheng Y."/>
            <person name="Sakai Y."/>
            <person name="Toyoda A."/>
            <person name="Minakuchi Y."/>
            <person name="Abe K."/>
            <person name="Yokota A."/>
            <person name="Yabe S."/>
        </authorList>
    </citation>
    <scope>NUCLEOTIDE SEQUENCE [LARGE SCALE GENOMIC DNA]</scope>
    <source>
        <strain evidence="3">Uno3</strain>
    </source>
</reference>
<dbReference type="Gene3D" id="1.25.10.10">
    <property type="entry name" value="Leucine-rich Repeat Variant"/>
    <property type="match status" value="1"/>
</dbReference>
<dbReference type="RefSeq" id="WP_126580139.1">
    <property type="nucleotide sequence ID" value="NZ_BIFR01000001.1"/>
</dbReference>
<organism evidence="2 3">
    <name type="scientific">Tengunoibacter tsumagoiensis</name>
    <dbReference type="NCBI Taxonomy" id="2014871"/>
    <lineage>
        <taxon>Bacteria</taxon>
        <taxon>Bacillati</taxon>
        <taxon>Chloroflexota</taxon>
        <taxon>Ktedonobacteria</taxon>
        <taxon>Ktedonobacterales</taxon>
        <taxon>Dictyobacteraceae</taxon>
        <taxon>Tengunoibacter</taxon>
    </lineage>
</organism>
<protein>
    <recommendedName>
        <fullName evidence="4">HEAT repeat domain-containing protein</fullName>
    </recommendedName>
</protein>
<dbReference type="InterPro" id="IPR016024">
    <property type="entry name" value="ARM-type_fold"/>
</dbReference>
<sequence length="270" mass="29913">MNNPEVQKYIQAAKSEESSARIEAIYALNELEYSEIIPLLLKLLSTDSDKEVRAEAAFLLRSLGNKSSLLSTVGPALLDALTDLDEKVRNNAAETLGFLQYEAATHPLQNLLEADPFWFVRSSAAEALGRLGNPGSIPVLLQAMSDSELEVQRYVVQALGQFLHAPEIAPFVAAAVLDEDKNPLIKAELFALSYRLGHQSHLHALLTLFSETDDYELISNLLMVLSDLVEKSSVFDLKADRDKIHSTLQDILLKEPSLQSDIERITQMLP</sequence>
<name>A0A402A055_9CHLR</name>